<dbReference type="InterPro" id="IPR004027">
    <property type="entry name" value="SEC_C_motif"/>
</dbReference>
<dbReference type="GO" id="GO:0016579">
    <property type="term" value="P:protein deubiquitination"/>
    <property type="evidence" value="ECO:0007669"/>
    <property type="project" value="TreeGrafter"/>
</dbReference>
<dbReference type="CDD" id="cd22771">
    <property type="entry name" value="OTU_plant_OTU7-like"/>
    <property type="match status" value="1"/>
</dbReference>
<dbReference type="Pfam" id="PF02810">
    <property type="entry name" value="SEC-C"/>
    <property type="match status" value="1"/>
</dbReference>
<dbReference type="SUPFAM" id="SSF103642">
    <property type="entry name" value="Sec-C motif"/>
    <property type="match status" value="1"/>
</dbReference>
<name>A0AAD3CZH4_9STRA</name>
<reference evidence="3 4" key="1">
    <citation type="journal article" date="2021" name="Sci. Rep.">
        <title>The genome of the diatom Chaetoceros tenuissimus carries an ancient integrated fragment of an extant virus.</title>
        <authorList>
            <person name="Hongo Y."/>
            <person name="Kimura K."/>
            <person name="Takaki Y."/>
            <person name="Yoshida Y."/>
            <person name="Baba S."/>
            <person name="Kobayashi G."/>
            <person name="Nagasaki K."/>
            <person name="Hano T."/>
            <person name="Tomaru Y."/>
        </authorList>
    </citation>
    <scope>NUCLEOTIDE SEQUENCE [LARGE SCALE GENOMIC DNA]</scope>
    <source>
        <strain evidence="3 4">NIES-3715</strain>
    </source>
</reference>
<evidence type="ECO:0000313" key="4">
    <source>
        <dbReference type="Proteomes" id="UP001054902"/>
    </source>
</evidence>
<feature type="region of interest" description="Disordered" evidence="1">
    <location>
        <begin position="199"/>
        <end position="236"/>
    </location>
</feature>
<dbReference type="PANTHER" id="PTHR12419:SF7">
    <property type="entry name" value="OTU DOMAIN-CONTAINING PROTEIN 3"/>
    <property type="match status" value="1"/>
</dbReference>
<dbReference type="InterPro" id="IPR050704">
    <property type="entry name" value="Peptidase_C85-like"/>
</dbReference>
<keyword evidence="4" id="KW-1185">Reference proteome</keyword>
<dbReference type="AlphaFoldDB" id="A0AAD3CZH4"/>
<dbReference type="Proteomes" id="UP001054902">
    <property type="component" value="Unassembled WGS sequence"/>
</dbReference>
<dbReference type="EMBL" id="BLLK01000047">
    <property type="protein sequence ID" value="GFH54819.1"/>
    <property type="molecule type" value="Genomic_DNA"/>
</dbReference>
<dbReference type="PANTHER" id="PTHR12419">
    <property type="entry name" value="OTU DOMAIN CONTAINING PROTEIN"/>
    <property type="match status" value="1"/>
</dbReference>
<evidence type="ECO:0000313" key="3">
    <source>
        <dbReference type="EMBL" id="GFH54819.1"/>
    </source>
</evidence>
<organism evidence="3 4">
    <name type="scientific">Chaetoceros tenuissimus</name>
    <dbReference type="NCBI Taxonomy" id="426638"/>
    <lineage>
        <taxon>Eukaryota</taxon>
        <taxon>Sar</taxon>
        <taxon>Stramenopiles</taxon>
        <taxon>Ochrophyta</taxon>
        <taxon>Bacillariophyta</taxon>
        <taxon>Coscinodiscophyceae</taxon>
        <taxon>Chaetocerotophycidae</taxon>
        <taxon>Chaetocerotales</taxon>
        <taxon>Chaetocerotaceae</taxon>
        <taxon>Chaetoceros</taxon>
    </lineage>
</organism>
<sequence length="299" mass="33667">MGKQKGGKKKVKVKGKYDKIQDEETHSGKKKNKGKKGKQGSSSSCDDYALRQLIEGADGKRQIIEMAADGNCLFRSISHQLYNDFGKQHDTVRHEVCNFLEKNKEEFSIFLLMDDDEEDVREFDSYVEEMRDDGTWGGDVEIVCAARLYKRQVTIFSSDGVFNIGIDEEPSGPDILLSYHENSHYNSVHDETAISLHEKKNAVREEKKTSPSCEVGGKSSKNGIGKSKSAPKKNDPCPCGSNLRYKKCCLAIDKSRIRSEKYKEKTKGTESTNNVNDNDEDSIDDSRKDLESSLRILTI</sequence>
<proteinExistence type="predicted"/>
<dbReference type="InterPro" id="IPR003323">
    <property type="entry name" value="OTU_dom"/>
</dbReference>
<dbReference type="Gene3D" id="3.90.70.80">
    <property type="match status" value="1"/>
</dbReference>
<comment type="caution">
    <text evidence="3">The sequence shown here is derived from an EMBL/GenBank/DDBJ whole genome shotgun (WGS) entry which is preliminary data.</text>
</comment>
<feature type="compositionally biased region" description="Basic residues" evidence="1">
    <location>
        <begin position="1"/>
        <end position="14"/>
    </location>
</feature>
<dbReference type="GO" id="GO:0004843">
    <property type="term" value="F:cysteine-type deubiquitinase activity"/>
    <property type="evidence" value="ECO:0007669"/>
    <property type="project" value="TreeGrafter"/>
</dbReference>
<feature type="compositionally biased region" description="Basic residues" evidence="1">
    <location>
        <begin position="28"/>
        <end position="38"/>
    </location>
</feature>
<feature type="region of interest" description="Disordered" evidence="1">
    <location>
        <begin position="260"/>
        <end position="299"/>
    </location>
</feature>
<dbReference type="Pfam" id="PF02338">
    <property type="entry name" value="OTU"/>
    <property type="match status" value="1"/>
</dbReference>
<feature type="compositionally biased region" description="Basic and acidic residues" evidence="1">
    <location>
        <begin position="199"/>
        <end position="209"/>
    </location>
</feature>
<gene>
    <name evidence="3" type="ORF">CTEN210_11295</name>
</gene>
<evidence type="ECO:0000256" key="1">
    <source>
        <dbReference type="SAM" id="MobiDB-lite"/>
    </source>
</evidence>
<dbReference type="InterPro" id="IPR038765">
    <property type="entry name" value="Papain-like_cys_pep_sf"/>
</dbReference>
<feature type="domain" description="OTU" evidence="2">
    <location>
        <begin position="61"/>
        <end position="191"/>
    </location>
</feature>
<feature type="compositionally biased region" description="Basic and acidic residues" evidence="1">
    <location>
        <begin position="15"/>
        <end position="27"/>
    </location>
</feature>
<protein>
    <recommendedName>
        <fullName evidence="2">OTU domain-containing protein</fullName>
    </recommendedName>
</protein>
<feature type="compositionally biased region" description="Low complexity" evidence="1">
    <location>
        <begin position="216"/>
        <end position="228"/>
    </location>
</feature>
<dbReference type="SUPFAM" id="SSF54001">
    <property type="entry name" value="Cysteine proteinases"/>
    <property type="match status" value="1"/>
</dbReference>
<accession>A0AAD3CZH4</accession>
<feature type="region of interest" description="Disordered" evidence="1">
    <location>
        <begin position="1"/>
        <end position="44"/>
    </location>
</feature>
<dbReference type="PROSITE" id="PS50802">
    <property type="entry name" value="OTU"/>
    <property type="match status" value="1"/>
</dbReference>
<evidence type="ECO:0000259" key="2">
    <source>
        <dbReference type="PROSITE" id="PS50802"/>
    </source>
</evidence>